<dbReference type="RefSeq" id="WP_109809959.1">
    <property type="nucleotide sequence ID" value="NZ_QGKU01000004.1"/>
</dbReference>
<dbReference type="AlphaFoldDB" id="A0A2V2LLA2"/>
<name>A0A2V2LLA2_9RHOB</name>
<dbReference type="EMBL" id="QGKU01000004">
    <property type="protein sequence ID" value="PWR04364.1"/>
    <property type="molecule type" value="Genomic_DNA"/>
</dbReference>
<dbReference type="Proteomes" id="UP000245680">
    <property type="component" value="Unassembled WGS sequence"/>
</dbReference>
<keyword evidence="1" id="KW-0282">Flagellum</keyword>
<proteinExistence type="predicted"/>
<organism evidence="1 2">
    <name type="scientific">Meridianimarinicoccus roseus</name>
    <dbReference type="NCBI Taxonomy" id="2072018"/>
    <lineage>
        <taxon>Bacteria</taxon>
        <taxon>Pseudomonadati</taxon>
        <taxon>Pseudomonadota</taxon>
        <taxon>Alphaproteobacteria</taxon>
        <taxon>Rhodobacterales</taxon>
        <taxon>Paracoccaceae</taxon>
        <taxon>Meridianimarinicoccus</taxon>
    </lineage>
</organism>
<sequence>MGKLLPLVLALAGLGAGVGAGFFLKPAPKPIETVEAAADAAALCPPTGDEDHALPPEPGAPAEFVKLANQFVVPVVVDNDVDSMVVLTLSLEVTQGSQQDIYGLEPKLRDAFLRVLFDHANMGGFQGNFLNHLGLEALRSALREIGQKTAGPILHDVLIVDMVKQAI</sequence>
<keyword evidence="1" id="KW-0969">Cilium</keyword>
<keyword evidence="1" id="KW-0966">Cell projection</keyword>
<accession>A0A2V2LLA2</accession>
<dbReference type="OrthoDB" id="7864548at2"/>
<reference evidence="1 2" key="1">
    <citation type="submission" date="2018-05" db="EMBL/GenBank/DDBJ databases">
        <title>Rhodobacteraceae gen. nov., sp. nov. isolated from sea water.</title>
        <authorList>
            <person name="Ren Y."/>
        </authorList>
    </citation>
    <scope>NUCLEOTIDE SEQUENCE [LARGE SCALE GENOMIC DNA]</scope>
    <source>
        <strain evidence="1 2">TG-679</strain>
    </source>
</reference>
<protein>
    <submittedName>
        <fullName evidence="1">Flagellar basal body-associated protein FliL</fullName>
    </submittedName>
</protein>
<evidence type="ECO:0000313" key="1">
    <source>
        <dbReference type="EMBL" id="PWR04364.1"/>
    </source>
</evidence>
<gene>
    <name evidence="1" type="ORF">DKT77_01410</name>
</gene>
<evidence type="ECO:0000313" key="2">
    <source>
        <dbReference type="Proteomes" id="UP000245680"/>
    </source>
</evidence>
<keyword evidence="2" id="KW-1185">Reference proteome</keyword>
<comment type="caution">
    <text evidence="1">The sequence shown here is derived from an EMBL/GenBank/DDBJ whole genome shotgun (WGS) entry which is preliminary data.</text>
</comment>